<name>A0ABW3TYM9_9BACL</name>
<gene>
    <name evidence="1" type="ORF">ACFQ38_12010</name>
</gene>
<keyword evidence="2" id="KW-1185">Reference proteome</keyword>
<sequence>MNYFYTNVSGICKKEVERRVTDLINRGFEVYKRSEAMETKTIYKRTDSIGRSKRAFDRREDIKKFEVVMRRPNREKAKT</sequence>
<proteinExistence type="predicted"/>
<evidence type="ECO:0000313" key="2">
    <source>
        <dbReference type="Proteomes" id="UP001597231"/>
    </source>
</evidence>
<protein>
    <submittedName>
        <fullName evidence="1">Uncharacterized protein</fullName>
    </submittedName>
</protein>
<dbReference type="EMBL" id="JBHTLT010000092">
    <property type="protein sequence ID" value="MFD1205815.1"/>
    <property type="molecule type" value="Genomic_DNA"/>
</dbReference>
<organism evidence="1 2">
    <name type="scientific">Sporosarcina contaminans</name>
    <dbReference type="NCBI Taxonomy" id="633403"/>
    <lineage>
        <taxon>Bacteria</taxon>
        <taxon>Bacillati</taxon>
        <taxon>Bacillota</taxon>
        <taxon>Bacilli</taxon>
        <taxon>Bacillales</taxon>
        <taxon>Caryophanaceae</taxon>
        <taxon>Sporosarcina</taxon>
    </lineage>
</organism>
<comment type="caution">
    <text evidence="1">The sequence shown here is derived from an EMBL/GenBank/DDBJ whole genome shotgun (WGS) entry which is preliminary data.</text>
</comment>
<dbReference type="Proteomes" id="UP001597231">
    <property type="component" value="Unassembled WGS sequence"/>
</dbReference>
<accession>A0ABW3TYM9</accession>
<reference evidence="2" key="1">
    <citation type="journal article" date="2019" name="Int. J. Syst. Evol. Microbiol.">
        <title>The Global Catalogue of Microorganisms (GCM) 10K type strain sequencing project: providing services to taxonomists for standard genome sequencing and annotation.</title>
        <authorList>
            <consortium name="The Broad Institute Genomics Platform"/>
            <consortium name="The Broad Institute Genome Sequencing Center for Infectious Disease"/>
            <person name="Wu L."/>
            <person name="Ma J."/>
        </authorList>
    </citation>
    <scope>NUCLEOTIDE SEQUENCE [LARGE SCALE GENOMIC DNA]</scope>
    <source>
        <strain evidence="2">CCUG 53915</strain>
    </source>
</reference>
<dbReference type="RefSeq" id="WP_381481105.1">
    <property type="nucleotide sequence ID" value="NZ_JBHTLT010000092.1"/>
</dbReference>
<evidence type="ECO:0000313" key="1">
    <source>
        <dbReference type="EMBL" id="MFD1205815.1"/>
    </source>
</evidence>